<protein>
    <submittedName>
        <fullName evidence="1">Uncharacterized protein</fullName>
    </submittedName>
</protein>
<dbReference type="EMBL" id="JAIQCV010000004">
    <property type="protein sequence ID" value="KAH1107271.1"/>
    <property type="molecule type" value="Genomic_DNA"/>
</dbReference>
<sequence>MDSEGKQGLPTLGADKPELGMEALTRLVTEVLEDVFEARVKGNGEKLQATCLECNRK</sequence>
<evidence type="ECO:0000313" key="1">
    <source>
        <dbReference type="EMBL" id="KAH1107271.1"/>
    </source>
</evidence>
<organism evidence="1 2">
    <name type="scientific">Gossypium stocksii</name>
    <dbReference type="NCBI Taxonomy" id="47602"/>
    <lineage>
        <taxon>Eukaryota</taxon>
        <taxon>Viridiplantae</taxon>
        <taxon>Streptophyta</taxon>
        <taxon>Embryophyta</taxon>
        <taxon>Tracheophyta</taxon>
        <taxon>Spermatophyta</taxon>
        <taxon>Magnoliopsida</taxon>
        <taxon>eudicotyledons</taxon>
        <taxon>Gunneridae</taxon>
        <taxon>Pentapetalae</taxon>
        <taxon>rosids</taxon>
        <taxon>malvids</taxon>
        <taxon>Malvales</taxon>
        <taxon>Malvaceae</taxon>
        <taxon>Malvoideae</taxon>
        <taxon>Gossypium</taxon>
    </lineage>
</organism>
<gene>
    <name evidence="1" type="ORF">J1N35_011039</name>
</gene>
<dbReference type="Proteomes" id="UP000828251">
    <property type="component" value="Unassembled WGS sequence"/>
</dbReference>
<accession>A0A9D3W191</accession>
<proteinExistence type="predicted"/>
<evidence type="ECO:0000313" key="2">
    <source>
        <dbReference type="Proteomes" id="UP000828251"/>
    </source>
</evidence>
<dbReference type="AlphaFoldDB" id="A0A9D3W191"/>
<name>A0A9D3W191_9ROSI</name>
<keyword evidence="2" id="KW-1185">Reference proteome</keyword>
<comment type="caution">
    <text evidence="1">The sequence shown here is derived from an EMBL/GenBank/DDBJ whole genome shotgun (WGS) entry which is preliminary data.</text>
</comment>
<reference evidence="1 2" key="1">
    <citation type="journal article" date="2021" name="Plant Biotechnol. J.">
        <title>Multi-omics assisted identification of the key and species-specific regulatory components of drought-tolerant mechanisms in Gossypium stocksii.</title>
        <authorList>
            <person name="Yu D."/>
            <person name="Ke L."/>
            <person name="Zhang D."/>
            <person name="Wu Y."/>
            <person name="Sun Y."/>
            <person name="Mei J."/>
            <person name="Sun J."/>
            <person name="Sun Y."/>
        </authorList>
    </citation>
    <scope>NUCLEOTIDE SEQUENCE [LARGE SCALE GENOMIC DNA]</scope>
    <source>
        <strain evidence="2">cv. E1</strain>
        <tissue evidence="1">Leaf</tissue>
    </source>
</reference>